<dbReference type="Gene3D" id="4.10.1000.10">
    <property type="entry name" value="Zinc finger, CCCH-type"/>
    <property type="match status" value="1"/>
</dbReference>
<name>A0AAN8P9L4_POLSC</name>
<keyword evidence="2 4" id="KW-0863">Zinc-finger</keyword>
<dbReference type="Proteomes" id="UP001372834">
    <property type="component" value="Unassembled WGS sequence"/>
</dbReference>
<dbReference type="InterPro" id="IPR036855">
    <property type="entry name" value="Znf_CCCH_sf"/>
</dbReference>
<feature type="zinc finger region" description="C3H1-type" evidence="4">
    <location>
        <begin position="19"/>
        <end position="47"/>
    </location>
</feature>
<dbReference type="PROSITE" id="PS50103">
    <property type="entry name" value="ZF_C3H1"/>
    <property type="match status" value="1"/>
</dbReference>
<evidence type="ECO:0000256" key="2">
    <source>
        <dbReference type="ARBA" id="ARBA00022771"/>
    </source>
</evidence>
<evidence type="ECO:0000256" key="3">
    <source>
        <dbReference type="ARBA" id="ARBA00022833"/>
    </source>
</evidence>
<feature type="domain" description="C3H1-type" evidence="5">
    <location>
        <begin position="19"/>
        <end position="47"/>
    </location>
</feature>
<evidence type="ECO:0000313" key="7">
    <source>
        <dbReference type="Proteomes" id="UP001372834"/>
    </source>
</evidence>
<reference evidence="6 7" key="1">
    <citation type="submission" date="2023-10" db="EMBL/GenBank/DDBJ databases">
        <title>Genomes of two closely related lineages of the louse Polyplax serrata with different host specificities.</title>
        <authorList>
            <person name="Martinu J."/>
            <person name="Tarabai H."/>
            <person name="Stefka J."/>
            <person name="Hypsa V."/>
        </authorList>
    </citation>
    <scope>NUCLEOTIDE SEQUENCE [LARGE SCALE GENOMIC DNA]</scope>
    <source>
        <strain evidence="6">HR10_N</strain>
    </source>
</reference>
<dbReference type="EMBL" id="JAWJWE010000038">
    <property type="protein sequence ID" value="KAK6622783.1"/>
    <property type="molecule type" value="Genomic_DNA"/>
</dbReference>
<keyword evidence="3 4" id="KW-0862">Zinc</keyword>
<dbReference type="AlphaFoldDB" id="A0AAN8P9L4"/>
<comment type="caution">
    <text evidence="6">The sequence shown here is derived from an EMBL/GenBank/DDBJ whole genome shotgun (WGS) entry which is preliminary data.</text>
</comment>
<protein>
    <recommendedName>
        <fullName evidence="5">C3H1-type domain-containing protein</fullName>
    </recommendedName>
</protein>
<evidence type="ECO:0000259" key="5">
    <source>
        <dbReference type="PROSITE" id="PS50103"/>
    </source>
</evidence>
<evidence type="ECO:0000256" key="4">
    <source>
        <dbReference type="PROSITE-ProRule" id="PRU00723"/>
    </source>
</evidence>
<proteinExistence type="predicted"/>
<dbReference type="GO" id="GO:0008270">
    <property type="term" value="F:zinc ion binding"/>
    <property type="evidence" value="ECO:0007669"/>
    <property type="project" value="UniProtKB-KW"/>
</dbReference>
<accession>A0AAN8P9L4</accession>
<organism evidence="6 7">
    <name type="scientific">Polyplax serrata</name>
    <name type="common">Common mouse louse</name>
    <dbReference type="NCBI Taxonomy" id="468196"/>
    <lineage>
        <taxon>Eukaryota</taxon>
        <taxon>Metazoa</taxon>
        <taxon>Ecdysozoa</taxon>
        <taxon>Arthropoda</taxon>
        <taxon>Hexapoda</taxon>
        <taxon>Insecta</taxon>
        <taxon>Pterygota</taxon>
        <taxon>Neoptera</taxon>
        <taxon>Paraneoptera</taxon>
        <taxon>Psocodea</taxon>
        <taxon>Troctomorpha</taxon>
        <taxon>Phthiraptera</taxon>
        <taxon>Anoplura</taxon>
        <taxon>Polyplacidae</taxon>
        <taxon>Polyplax</taxon>
    </lineage>
</organism>
<evidence type="ECO:0000256" key="1">
    <source>
        <dbReference type="ARBA" id="ARBA00022723"/>
    </source>
</evidence>
<evidence type="ECO:0000313" key="6">
    <source>
        <dbReference type="EMBL" id="KAK6622783.1"/>
    </source>
</evidence>
<gene>
    <name evidence="6" type="ORF">RUM43_008626</name>
</gene>
<dbReference type="SUPFAM" id="SSF90229">
    <property type="entry name" value="CCCH zinc finger"/>
    <property type="match status" value="1"/>
</dbReference>
<dbReference type="InterPro" id="IPR000571">
    <property type="entry name" value="Znf_CCCH"/>
</dbReference>
<keyword evidence="1 4" id="KW-0479">Metal-binding</keyword>
<sequence>MYLFAIHNYANPETVLQEESIKKPCRKFHFEGFCPFGGSCTYSHYTAEDLDAIQQKLFFEKSNKVEPTVETWLMKYYNELNERKLRSQQLQWSCQLPPELYTRMPFLPPSMVPFRLQTFMDADLEMWGE</sequence>